<dbReference type="AlphaFoldDB" id="A0A7Y9IZ94"/>
<comment type="caution">
    <text evidence="3">The sequence shown here is derived from an EMBL/GenBank/DDBJ whole genome shotgun (WGS) entry which is preliminary data.</text>
</comment>
<accession>A0A7Y9IZ94</accession>
<dbReference type="EMBL" id="JACBYR010000003">
    <property type="protein sequence ID" value="NYE85887.1"/>
    <property type="molecule type" value="Genomic_DNA"/>
</dbReference>
<evidence type="ECO:0000313" key="4">
    <source>
        <dbReference type="Proteomes" id="UP000542125"/>
    </source>
</evidence>
<keyword evidence="1" id="KW-0732">Signal</keyword>
<dbReference type="Proteomes" id="UP000542125">
    <property type="component" value="Unassembled WGS sequence"/>
</dbReference>
<dbReference type="Gene3D" id="3.40.190.10">
    <property type="entry name" value="Periplasmic binding protein-like II"/>
    <property type="match status" value="2"/>
</dbReference>
<dbReference type="PANTHER" id="PTHR31528">
    <property type="entry name" value="4-AMINO-5-HYDROXYMETHYL-2-METHYLPYRIMIDINE PHOSPHATE SYNTHASE THI11-RELATED"/>
    <property type="match status" value="1"/>
</dbReference>
<dbReference type="SUPFAM" id="SSF53850">
    <property type="entry name" value="Periplasmic binding protein-like II"/>
    <property type="match status" value="1"/>
</dbReference>
<feature type="domain" description="SsuA/THI5-like" evidence="2">
    <location>
        <begin position="36"/>
        <end position="244"/>
    </location>
</feature>
<sequence>MSIRRWWPVAVATLLTAANAHAAEKLTFLTSWKAQAEHGGYYQALAKGYYQACGIDLNIRQGGPAIDGKQLFVAGAVDMMMASFSDTAFQVNEAGFAAKAVMSSFQKSPQILMTHAGNGIEKMEEMRGKPVMVSASSRTSFWPFLRNKFGFTDAQLRAYTGQLAPWLLDPTGIQQGLLTNEPYRVQTETGKSPKTFLLADYGYEAYSSVVIASKKMIDEKPQLVQCFVSATRKGWEEFFVDPKPAVALIKQNNPENTDDLIAYAIRTMKSAGIVESADTAKGGIGTMTDARWKSHFDMLASAGLISKTLDYKSAYTLQFVNAK</sequence>
<feature type="chain" id="PRO_5031140511" evidence="1">
    <location>
        <begin position="23"/>
        <end position="323"/>
    </location>
</feature>
<name>A0A7Y9IZ94_9BURK</name>
<reference evidence="3 4" key="1">
    <citation type="submission" date="2020-07" db="EMBL/GenBank/DDBJ databases">
        <title>Genomic Encyclopedia of Type Strains, Phase IV (KMG-V): Genome sequencing to study the core and pangenomes of soil and plant-associated prokaryotes.</title>
        <authorList>
            <person name="Whitman W."/>
        </authorList>
    </citation>
    <scope>NUCLEOTIDE SEQUENCE [LARGE SCALE GENOMIC DNA]</scope>
    <source>
        <strain evidence="3 4">SAS40</strain>
    </source>
</reference>
<feature type="signal peptide" evidence="1">
    <location>
        <begin position="1"/>
        <end position="22"/>
    </location>
</feature>
<dbReference type="Pfam" id="PF09084">
    <property type="entry name" value="NMT1"/>
    <property type="match status" value="1"/>
</dbReference>
<dbReference type="RefSeq" id="WP_179590382.1">
    <property type="nucleotide sequence ID" value="NZ_JACBYR010000003.1"/>
</dbReference>
<organism evidence="3 4">
    <name type="scientific">Pigmentiphaga litoralis</name>
    <dbReference type="NCBI Taxonomy" id="516702"/>
    <lineage>
        <taxon>Bacteria</taxon>
        <taxon>Pseudomonadati</taxon>
        <taxon>Pseudomonadota</taxon>
        <taxon>Betaproteobacteria</taxon>
        <taxon>Burkholderiales</taxon>
        <taxon>Alcaligenaceae</taxon>
        <taxon>Pigmentiphaga</taxon>
    </lineage>
</organism>
<keyword evidence="4" id="KW-1185">Reference proteome</keyword>
<proteinExistence type="predicted"/>
<evidence type="ECO:0000256" key="1">
    <source>
        <dbReference type="SAM" id="SignalP"/>
    </source>
</evidence>
<evidence type="ECO:0000313" key="3">
    <source>
        <dbReference type="EMBL" id="NYE85887.1"/>
    </source>
</evidence>
<dbReference type="PANTHER" id="PTHR31528:SF3">
    <property type="entry name" value="THIAMINE BIOSYNTHESIS PROTEIN HI_0357-RELATED"/>
    <property type="match status" value="1"/>
</dbReference>
<dbReference type="GO" id="GO:0009228">
    <property type="term" value="P:thiamine biosynthetic process"/>
    <property type="evidence" value="ECO:0007669"/>
    <property type="project" value="InterPro"/>
</dbReference>
<dbReference type="InterPro" id="IPR015168">
    <property type="entry name" value="SsuA/THI5"/>
</dbReference>
<protein>
    <submittedName>
        <fullName evidence="3">NitT/TauT family transport system substrate-binding protein</fullName>
    </submittedName>
</protein>
<gene>
    <name evidence="3" type="ORF">FHW18_005206</name>
</gene>
<dbReference type="InterPro" id="IPR027939">
    <property type="entry name" value="NMT1/THI5"/>
</dbReference>
<evidence type="ECO:0000259" key="2">
    <source>
        <dbReference type="Pfam" id="PF09084"/>
    </source>
</evidence>